<evidence type="ECO:0000313" key="4">
    <source>
        <dbReference type="EMBL" id="ACL56592.1"/>
    </source>
</evidence>
<dbReference type="KEGG" id="mno:Mnod_1602"/>
<dbReference type="RefSeq" id="WP_015928287.1">
    <property type="nucleotide sequence ID" value="NC_011894.1"/>
</dbReference>
<dbReference type="GO" id="GO:0009254">
    <property type="term" value="P:peptidoglycan turnover"/>
    <property type="evidence" value="ECO:0007669"/>
    <property type="project" value="TreeGrafter"/>
</dbReference>
<dbReference type="PANTHER" id="PTHR10088">
    <property type="entry name" value="GLUCOKINASE REGULATORY PROTEIN"/>
    <property type="match status" value="1"/>
</dbReference>
<dbReference type="AlphaFoldDB" id="B8IPU2"/>
<keyword evidence="4" id="KW-0413">Isomerase</keyword>
<evidence type="ECO:0000313" key="5">
    <source>
        <dbReference type="Proteomes" id="UP000008207"/>
    </source>
</evidence>
<dbReference type="GO" id="GO:0016835">
    <property type="term" value="F:carbon-oxygen lyase activity"/>
    <property type="evidence" value="ECO:0007669"/>
    <property type="project" value="InterPro"/>
</dbReference>
<sequence>MSTEGASARYIDLDAWDSLDILKALWEGQLAAVAAVGPALSALAAAAEAAEAGLRREGRLVYVGAGTSGRIGVQDGAELPPTFDWPEDRLGFAVAGGHGALLQAVEDAEDSTADGAAWIAGAGIGPQDVVVGLSASGTTPFTVSALRCARARGAVTIGIANNPGTPVLQQCDHPVLVPTGEEAVAGSTRLKAGTAQKVVLNLLSTLIMIRLGRVYRGRMVAMRATNRKLRARGVAMVAELAACDPEAAARALAEAEGDIKLAVLIGTGATRERAERLLARHEGSLRRALGADREDLRPAEPAR</sequence>
<dbReference type="EMBL" id="CP001349">
    <property type="protein sequence ID" value="ACL56592.1"/>
    <property type="molecule type" value="Genomic_DNA"/>
</dbReference>
<reference evidence="4 5" key="1">
    <citation type="submission" date="2009-01" db="EMBL/GenBank/DDBJ databases">
        <title>Complete sequence of chromosome of Methylobacterium nodulans ORS 2060.</title>
        <authorList>
            <consortium name="US DOE Joint Genome Institute"/>
            <person name="Lucas S."/>
            <person name="Copeland A."/>
            <person name="Lapidus A."/>
            <person name="Glavina del Rio T."/>
            <person name="Dalin E."/>
            <person name="Tice H."/>
            <person name="Bruce D."/>
            <person name="Goodwin L."/>
            <person name="Pitluck S."/>
            <person name="Sims D."/>
            <person name="Brettin T."/>
            <person name="Detter J.C."/>
            <person name="Han C."/>
            <person name="Larimer F."/>
            <person name="Land M."/>
            <person name="Hauser L."/>
            <person name="Kyrpides N."/>
            <person name="Ivanova N."/>
            <person name="Marx C.J."/>
            <person name="Richardson P."/>
        </authorList>
    </citation>
    <scope>NUCLEOTIDE SEQUENCE [LARGE SCALE GENOMIC DNA]</scope>
    <source>
        <strain evidence="5">LMG 21967 / CNCM I-2342 / ORS 2060</strain>
    </source>
</reference>
<dbReference type="PANTHER" id="PTHR10088:SF4">
    <property type="entry name" value="GLUCOKINASE REGULATORY PROTEIN"/>
    <property type="match status" value="1"/>
</dbReference>
<dbReference type="InterPro" id="IPR040190">
    <property type="entry name" value="MURQ/GCKR"/>
</dbReference>
<dbReference type="STRING" id="460265.Mnod_1602"/>
<evidence type="ECO:0000256" key="1">
    <source>
        <dbReference type="ARBA" id="ARBA00023239"/>
    </source>
</evidence>
<dbReference type="InterPro" id="IPR001347">
    <property type="entry name" value="SIS_dom"/>
</dbReference>
<dbReference type="GO" id="GO:0097367">
    <property type="term" value="F:carbohydrate derivative binding"/>
    <property type="evidence" value="ECO:0007669"/>
    <property type="project" value="InterPro"/>
</dbReference>
<dbReference type="GO" id="GO:0016803">
    <property type="term" value="F:ether hydrolase activity"/>
    <property type="evidence" value="ECO:0007669"/>
    <property type="project" value="TreeGrafter"/>
</dbReference>
<dbReference type="NCBIfam" id="NF003915">
    <property type="entry name" value="PRK05441.1"/>
    <property type="match status" value="1"/>
</dbReference>
<name>B8IPU2_METNO</name>
<feature type="domain" description="SIS" evidence="3">
    <location>
        <begin position="50"/>
        <end position="213"/>
    </location>
</feature>
<protein>
    <submittedName>
        <fullName evidence="4">Sugar isomerase (SIS)</fullName>
    </submittedName>
</protein>
<evidence type="ECO:0000259" key="3">
    <source>
        <dbReference type="PROSITE" id="PS51464"/>
    </source>
</evidence>
<dbReference type="PROSITE" id="PS51464">
    <property type="entry name" value="SIS"/>
    <property type="match status" value="1"/>
</dbReference>
<dbReference type="Proteomes" id="UP000008207">
    <property type="component" value="Chromosome"/>
</dbReference>
<dbReference type="InterPro" id="IPR046348">
    <property type="entry name" value="SIS_dom_sf"/>
</dbReference>
<proteinExistence type="predicted"/>
<dbReference type="GO" id="GO:0046348">
    <property type="term" value="P:amino sugar catabolic process"/>
    <property type="evidence" value="ECO:0007669"/>
    <property type="project" value="InterPro"/>
</dbReference>
<organism evidence="4 5">
    <name type="scientific">Methylobacterium nodulans (strain LMG 21967 / CNCM I-2342 / ORS 2060)</name>
    <dbReference type="NCBI Taxonomy" id="460265"/>
    <lineage>
        <taxon>Bacteria</taxon>
        <taxon>Pseudomonadati</taxon>
        <taxon>Pseudomonadota</taxon>
        <taxon>Alphaproteobacteria</taxon>
        <taxon>Hyphomicrobiales</taxon>
        <taxon>Methylobacteriaceae</taxon>
        <taxon>Methylobacterium</taxon>
    </lineage>
</organism>
<accession>B8IPU2</accession>
<keyword evidence="5" id="KW-1185">Reference proteome</keyword>
<keyword evidence="2" id="KW-0119">Carbohydrate metabolism</keyword>
<dbReference type="GO" id="GO:0016853">
    <property type="term" value="F:isomerase activity"/>
    <property type="evidence" value="ECO:0007669"/>
    <property type="project" value="UniProtKB-KW"/>
</dbReference>
<dbReference type="NCBIfam" id="NF009222">
    <property type="entry name" value="PRK12570.1"/>
    <property type="match status" value="1"/>
</dbReference>
<dbReference type="Gene3D" id="1.10.8.1080">
    <property type="match status" value="1"/>
</dbReference>
<dbReference type="HOGENOM" id="CLU_049049_1_1_5"/>
<keyword evidence="1" id="KW-0456">Lyase</keyword>
<evidence type="ECO:0000256" key="2">
    <source>
        <dbReference type="ARBA" id="ARBA00023277"/>
    </source>
</evidence>
<dbReference type="Pfam" id="PF22645">
    <property type="entry name" value="GKRP_SIS_N"/>
    <property type="match status" value="1"/>
</dbReference>
<dbReference type="InterPro" id="IPR005488">
    <property type="entry name" value="Etherase_MurQ"/>
</dbReference>
<dbReference type="eggNOG" id="COG2103">
    <property type="taxonomic scope" value="Bacteria"/>
</dbReference>
<dbReference type="Gene3D" id="3.40.50.10490">
    <property type="entry name" value="Glucose-6-phosphate isomerase like protein, domain 1"/>
    <property type="match status" value="1"/>
</dbReference>
<gene>
    <name evidence="4" type="ordered locus">Mnod_1602</name>
</gene>
<dbReference type="CDD" id="cd05007">
    <property type="entry name" value="SIS_Etherase"/>
    <property type="match status" value="1"/>
</dbReference>
<dbReference type="OrthoDB" id="9813395at2"/>
<dbReference type="SUPFAM" id="SSF53697">
    <property type="entry name" value="SIS domain"/>
    <property type="match status" value="1"/>
</dbReference>